<sequence>MIRVQLRLVLPLTILVLSACSGIGSEYEPVVDGPRDEKYQVDLGECRGLSKQSEYLGGKAKTDATIGAALGGVVGAISNSWEGLLVGLGIGAALGAGSAAYENIEKREEIIGNCMAGRGHKVVG</sequence>
<reference evidence="2 3" key="1">
    <citation type="submission" date="2017-09" db="EMBL/GenBank/DDBJ databases">
        <title>Biodiversity and function of Thalassospira species in the particle-attached aromatic-hydrocarbon-degrading consortia from the surface seawater of the China South Sea.</title>
        <authorList>
            <person name="Dong C."/>
            <person name="Lai Q."/>
            <person name="Shao Z."/>
        </authorList>
    </citation>
    <scope>NUCLEOTIDE SEQUENCE [LARGE SCALE GENOMIC DNA]</scope>
    <source>
        <strain evidence="2 3">139Z-12</strain>
    </source>
</reference>
<protein>
    <submittedName>
        <fullName evidence="2">Glycine zipper family protein</fullName>
    </submittedName>
</protein>
<comment type="caution">
    <text evidence="2">The sequence shown here is derived from an EMBL/GenBank/DDBJ whole genome shotgun (WGS) entry which is preliminary data.</text>
</comment>
<dbReference type="EMBL" id="NXGX01000001">
    <property type="protein sequence ID" value="PKR60390.1"/>
    <property type="molecule type" value="Genomic_DNA"/>
</dbReference>
<gene>
    <name evidence="2" type="ORF">COO92_03350</name>
</gene>
<evidence type="ECO:0000256" key="1">
    <source>
        <dbReference type="SAM" id="SignalP"/>
    </source>
</evidence>
<evidence type="ECO:0000313" key="3">
    <source>
        <dbReference type="Proteomes" id="UP000233332"/>
    </source>
</evidence>
<feature type="chain" id="PRO_5014645514" evidence="1">
    <location>
        <begin position="22"/>
        <end position="124"/>
    </location>
</feature>
<dbReference type="PROSITE" id="PS51257">
    <property type="entry name" value="PROKAR_LIPOPROTEIN"/>
    <property type="match status" value="1"/>
</dbReference>
<dbReference type="AlphaFoldDB" id="A0A2N3LCC6"/>
<keyword evidence="3" id="KW-1185">Reference proteome</keyword>
<proteinExistence type="predicted"/>
<feature type="signal peptide" evidence="1">
    <location>
        <begin position="1"/>
        <end position="21"/>
    </location>
</feature>
<name>A0A2N3LCC6_9PROT</name>
<dbReference type="RefSeq" id="WP_101299836.1">
    <property type="nucleotide sequence ID" value="NZ_NXGX01000001.1"/>
</dbReference>
<organism evidence="2 3">
    <name type="scientific">Thalassospira lohafexi</name>
    <dbReference type="NCBI Taxonomy" id="744227"/>
    <lineage>
        <taxon>Bacteria</taxon>
        <taxon>Pseudomonadati</taxon>
        <taxon>Pseudomonadota</taxon>
        <taxon>Alphaproteobacteria</taxon>
        <taxon>Rhodospirillales</taxon>
        <taxon>Thalassospiraceae</taxon>
        <taxon>Thalassospira</taxon>
    </lineage>
</organism>
<evidence type="ECO:0000313" key="2">
    <source>
        <dbReference type="EMBL" id="PKR60390.1"/>
    </source>
</evidence>
<accession>A0A2N3LCC6</accession>
<keyword evidence="1" id="KW-0732">Signal</keyword>
<dbReference type="Proteomes" id="UP000233332">
    <property type="component" value="Unassembled WGS sequence"/>
</dbReference>